<feature type="transmembrane region" description="Helical" evidence="1">
    <location>
        <begin position="237"/>
        <end position="255"/>
    </location>
</feature>
<sequence length="462" mass="53490">MFKLLIFIFSLIAYSADILTLKIAIKESERNIFEKVIQDVLDEIEMTNDNQSSSLRSYYTPNTTESYSNVLGIRDGKCVCNVYEIDENVSSQASGIKGPRPDSIIESIPLGATEELTLITENCPETEKKRKKRNTAGFVGSCKVSTFCDPKTCVCKVVFLGGETQTCSRKRFSFDCSKENEDNEDLSIVRFINETGPLKIREKEFLNKAVQNSLRARNFQAFRIIPWFRENIEFSSLQILMLSSAITASSFYVLWNIANFGLKSWMACLLFGLKPVLVVWPSVYLWYAYTTSEDMAVDPDTAVSNFFLSLAYSQLILHLMTITLILVSQSGYNNVRYDDENQKKFASSRFWRVVFRLLIQYPIISELLRGINILAIYFYYTRYLFPGQNADVWNFIYLIATFIFLIPGILSAFQTVTIKLFPHATYFQFYRRQWQIGYKKIPKNLLPMRRVWILYAPQLLYF</sequence>
<keyword evidence="1" id="KW-1133">Transmembrane helix</keyword>
<evidence type="ECO:0000313" key="3">
    <source>
        <dbReference type="EMBL" id="CBY10432.1"/>
    </source>
</evidence>
<keyword evidence="5" id="KW-1185">Reference proteome</keyword>
<gene>
    <name evidence="3" type="ORF">GSOID_T00012455001</name>
    <name evidence="4" type="ORF">GSOID_T00020056001</name>
</gene>
<dbReference type="Proteomes" id="UP000001307">
    <property type="component" value="Unassembled WGS sequence"/>
</dbReference>
<organism evidence="3">
    <name type="scientific">Oikopleura dioica</name>
    <name type="common">Tunicate</name>
    <dbReference type="NCBI Taxonomy" id="34765"/>
    <lineage>
        <taxon>Eukaryota</taxon>
        <taxon>Metazoa</taxon>
        <taxon>Chordata</taxon>
        <taxon>Tunicata</taxon>
        <taxon>Appendicularia</taxon>
        <taxon>Copelata</taxon>
        <taxon>Oikopleuridae</taxon>
        <taxon>Oikopleura</taxon>
    </lineage>
</organism>
<keyword evidence="1" id="KW-0812">Transmembrane</keyword>
<dbReference type="EMBL" id="FN655551">
    <property type="protein sequence ID" value="CBY39486.1"/>
    <property type="molecule type" value="Genomic_DNA"/>
</dbReference>
<keyword evidence="2" id="KW-0732">Signal</keyword>
<feature type="transmembrane region" description="Helical" evidence="1">
    <location>
        <begin position="392"/>
        <end position="413"/>
    </location>
</feature>
<dbReference type="EMBL" id="FN653055">
    <property type="protein sequence ID" value="CBY10432.1"/>
    <property type="molecule type" value="Genomic_DNA"/>
</dbReference>
<evidence type="ECO:0000256" key="2">
    <source>
        <dbReference type="SAM" id="SignalP"/>
    </source>
</evidence>
<feature type="transmembrane region" description="Helical" evidence="1">
    <location>
        <begin position="353"/>
        <end position="380"/>
    </location>
</feature>
<accession>E4XIN1</accession>
<name>E4XIN1_OIKDI</name>
<dbReference type="Proteomes" id="UP000011014">
    <property type="component" value="Unassembled WGS sequence"/>
</dbReference>
<feature type="signal peptide" evidence="2">
    <location>
        <begin position="1"/>
        <end position="15"/>
    </location>
</feature>
<feature type="transmembrane region" description="Helical" evidence="1">
    <location>
        <begin position="267"/>
        <end position="287"/>
    </location>
</feature>
<keyword evidence="1" id="KW-0472">Membrane</keyword>
<feature type="transmembrane region" description="Helical" evidence="1">
    <location>
        <begin position="307"/>
        <end position="327"/>
    </location>
</feature>
<evidence type="ECO:0000256" key="1">
    <source>
        <dbReference type="SAM" id="Phobius"/>
    </source>
</evidence>
<protein>
    <submittedName>
        <fullName evidence="3">Uncharacterized protein</fullName>
    </submittedName>
</protein>
<dbReference type="InParanoid" id="E4XIN1"/>
<evidence type="ECO:0000313" key="4">
    <source>
        <dbReference type="EMBL" id="CBY39486.1"/>
    </source>
</evidence>
<proteinExistence type="predicted"/>
<evidence type="ECO:0000313" key="5">
    <source>
        <dbReference type="Proteomes" id="UP000001307"/>
    </source>
</evidence>
<feature type="chain" id="PRO_5011938291" evidence="2">
    <location>
        <begin position="16"/>
        <end position="462"/>
    </location>
</feature>
<dbReference type="OrthoDB" id="10536876at2759"/>
<reference evidence="3" key="1">
    <citation type="journal article" date="2010" name="Science">
        <title>Plasticity of animal genome architecture unmasked by rapid evolution of a pelagic tunicate.</title>
        <authorList>
            <person name="Denoeud F."/>
            <person name="Henriet S."/>
            <person name="Mungpakdee S."/>
            <person name="Aury J.M."/>
            <person name="Da Silva C."/>
            <person name="Brinkmann H."/>
            <person name="Mikhaleva J."/>
            <person name="Olsen L.C."/>
            <person name="Jubin C."/>
            <person name="Canestro C."/>
            <person name="Bouquet J.M."/>
            <person name="Danks G."/>
            <person name="Poulain J."/>
            <person name="Campsteijn C."/>
            <person name="Adamski M."/>
            <person name="Cross I."/>
            <person name="Yadetie F."/>
            <person name="Muffato M."/>
            <person name="Louis A."/>
            <person name="Butcher S."/>
            <person name="Tsagkogeorga G."/>
            <person name="Konrad A."/>
            <person name="Singh S."/>
            <person name="Jensen M.F."/>
            <person name="Cong E.H."/>
            <person name="Eikeseth-Otteraa H."/>
            <person name="Noel B."/>
            <person name="Anthouard V."/>
            <person name="Porcel B.M."/>
            <person name="Kachouri-Lafond R."/>
            <person name="Nishino A."/>
            <person name="Ugolini M."/>
            <person name="Chourrout P."/>
            <person name="Nishida H."/>
            <person name="Aasland R."/>
            <person name="Huzurbazar S."/>
            <person name="Westhof E."/>
            <person name="Delsuc F."/>
            <person name="Lehrach H."/>
            <person name="Reinhardt R."/>
            <person name="Weissenbach J."/>
            <person name="Roy S.W."/>
            <person name="Artiguenave F."/>
            <person name="Postlethwait J.H."/>
            <person name="Manak J.R."/>
            <person name="Thompson E.M."/>
            <person name="Jaillon O."/>
            <person name="Du Pasquier L."/>
            <person name="Boudinot P."/>
            <person name="Liberles D.A."/>
            <person name="Volff J.N."/>
            <person name="Philippe H."/>
            <person name="Lenhard B."/>
            <person name="Roest Crollius H."/>
            <person name="Wincker P."/>
            <person name="Chourrout D."/>
        </authorList>
    </citation>
    <scope>NUCLEOTIDE SEQUENCE [LARGE SCALE GENOMIC DNA]</scope>
</reference>
<dbReference type="AlphaFoldDB" id="E4XIN1"/>